<dbReference type="GO" id="GO:0015031">
    <property type="term" value="P:protein transport"/>
    <property type="evidence" value="ECO:0007669"/>
    <property type="project" value="UniProtKB-KW"/>
</dbReference>
<comment type="caution">
    <text evidence="8">The sequence shown here is derived from an EMBL/GenBank/DDBJ whole genome shotgun (WGS) entry which is preliminary data.</text>
</comment>
<keyword evidence="9" id="KW-1185">Reference proteome</keyword>
<dbReference type="GO" id="GO:0032446">
    <property type="term" value="P:protein modification by small protein conjugation"/>
    <property type="evidence" value="ECO:0007669"/>
    <property type="project" value="TreeGrafter"/>
</dbReference>
<dbReference type="Gene3D" id="3.30.1460.50">
    <property type="match status" value="1"/>
</dbReference>
<dbReference type="OrthoDB" id="4089664at2759"/>
<dbReference type="EMBL" id="MU003801">
    <property type="protein sequence ID" value="KAF2720246.1"/>
    <property type="molecule type" value="Genomic_DNA"/>
</dbReference>
<dbReference type="AlphaFoldDB" id="A0A9P4Q883"/>
<keyword evidence="3" id="KW-0808">Transferase</keyword>
<accession>A0A9P4Q883</accession>
<keyword evidence="5" id="KW-0813">Transport</keyword>
<evidence type="ECO:0000256" key="5">
    <source>
        <dbReference type="ARBA" id="ARBA00022927"/>
    </source>
</evidence>
<evidence type="ECO:0000256" key="6">
    <source>
        <dbReference type="ARBA" id="ARBA00023006"/>
    </source>
</evidence>
<keyword evidence="6" id="KW-0072">Autophagy</keyword>
<dbReference type="Proteomes" id="UP000799441">
    <property type="component" value="Unassembled WGS sequence"/>
</dbReference>
<dbReference type="GO" id="GO:0005829">
    <property type="term" value="C:cytosol"/>
    <property type="evidence" value="ECO:0007669"/>
    <property type="project" value="TreeGrafter"/>
</dbReference>
<name>A0A9P4Q883_9PEZI</name>
<proteinExistence type="inferred from homology"/>
<dbReference type="GO" id="GO:0061651">
    <property type="term" value="F:Atg12 conjugating enzyme activity"/>
    <property type="evidence" value="ECO:0007669"/>
    <property type="project" value="TreeGrafter"/>
</dbReference>
<keyword evidence="5" id="KW-0653">Protein transport</keyword>
<dbReference type="GO" id="GO:0000045">
    <property type="term" value="P:autophagosome assembly"/>
    <property type="evidence" value="ECO:0007669"/>
    <property type="project" value="TreeGrafter"/>
</dbReference>
<reference evidence="8" key="1">
    <citation type="journal article" date="2020" name="Stud. Mycol.">
        <title>101 Dothideomycetes genomes: a test case for predicting lifestyles and emergence of pathogens.</title>
        <authorList>
            <person name="Haridas S."/>
            <person name="Albert R."/>
            <person name="Binder M."/>
            <person name="Bloem J."/>
            <person name="Labutti K."/>
            <person name="Salamov A."/>
            <person name="Andreopoulos B."/>
            <person name="Baker S."/>
            <person name="Barry K."/>
            <person name="Bills G."/>
            <person name="Bluhm B."/>
            <person name="Cannon C."/>
            <person name="Castanera R."/>
            <person name="Culley D."/>
            <person name="Daum C."/>
            <person name="Ezra D."/>
            <person name="Gonzalez J."/>
            <person name="Henrissat B."/>
            <person name="Kuo A."/>
            <person name="Liang C."/>
            <person name="Lipzen A."/>
            <person name="Lutzoni F."/>
            <person name="Magnuson J."/>
            <person name="Mondo S."/>
            <person name="Nolan M."/>
            <person name="Ohm R."/>
            <person name="Pangilinan J."/>
            <person name="Park H.-J."/>
            <person name="Ramirez L."/>
            <person name="Alfaro M."/>
            <person name="Sun H."/>
            <person name="Tritt A."/>
            <person name="Yoshinaga Y."/>
            <person name="Zwiers L.-H."/>
            <person name="Turgeon B."/>
            <person name="Goodwin S."/>
            <person name="Spatafora J."/>
            <person name="Crous P."/>
            <person name="Grigoriev I."/>
        </authorList>
    </citation>
    <scope>NUCLEOTIDE SEQUENCE</scope>
    <source>
        <strain evidence="8">CBS 116435</strain>
    </source>
</reference>
<dbReference type="PANTHER" id="PTHR14957:SF1">
    <property type="entry name" value="UBIQUITIN-LIKE-CONJUGATING ENZYME ATG10"/>
    <property type="match status" value="1"/>
</dbReference>
<evidence type="ECO:0000256" key="7">
    <source>
        <dbReference type="ARBA" id="ARBA00029833"/>
    </source>
</evidence>
<comment type="similarity">
    <text evidence="1">Belongs to the ATG10 family.</text>
</comment>
<gene>
    <name evidence="8" type="ORF">K431DRAFT_285917</name>
</gene>
<dbReference type="GO" id="GO:0000422">
    <property type="term" value="P:autophagy of mitochondrion"/>
    <property type="evidence" value="ECO:0007669"/>
    <property type="project" value="TreeGrafter"/>
</dbReference>
<keyword evidence="4" id="KW-0833">Ubl conjugation pathway</keyword>
<dbReference type="Pfam" id="PF03987">
    <property type="entry name" value="Autophagy_act_C"/>
    <property type="match status" value="1"/>
</dbReference>
<evidence type="ECO:0000256" key="2">
    <source>
        <dbReference type="ARBA" id="ARBA00021099"/>
    </source>
</evidence>
<evidence type="ECO:0000313" key="9">
    <source>
        <dbReference type="Proteomes" id="UP000799441"/>
    </source>
</evidence>
<organism evidence="8 9">
    <name type="scientific">Polychaeton citri CBS 116435</name>
    <dbReference type="NCBI Taxonomy" id="1314669"/>
    <lineage>
        <taxon>Eukaryota</taxon>
        <taxon>Fungi</taxon>
        <taxon>Dikarya</taxon>
        <taxon>Ascomycota</taxon>
        <taxon>Pezizomycotina</taxon>
        <taxon>Dothideomycetes</taxon>
        <taxon>Dothideomycetidae</taxon>
        <taxon>Capnodiales</taxon>
        <taxon>Capnodiaceae</taxon>
        <taxon>Polychaeton</taxon>
    </lineage>
</organism>
<evidence type="ECO:0000256" key="1">
    <source>
        <dbReference type="ARBA" id="ARBA00005696"/>
    </source>
</evidence>
<evidence type="ECO:0000313" key="8">
    <source>
        <dbReference type="EMBL" id="KAF2720246.1"/>
    </source>
</evidence>
<sequence length="222" mass="24481">MSIKPSQFEVGIGDLYRIWQTLPRQTGICRWKSLQIRENFGLKYLTIVANVDEPLSQLQPADLGGHDETRDADDKDGEIYEIDDETVQPRTPVPRPATEIACDVIYSAAYQVPVLYLTPTTKPTSRGPSLINELYLSIVPSHRRGQLENVGTLGALSMTDHPVTGLPMCFVHPCRTQEAMLAAIGGRDVSAIEYLMLWFGLVGSSVALDVPIELAIAAQEIM</sequence>
<evidence type="ECO:0000256" key="4">
    <source>
        <dbReference type="ARBA" id="ARBA00022786"/>
    </source>
</evidence>
<dbReference type="PANTHER" id="PTHR14957">
    <property type="entry name" value="UBIQUITIN-LIKE-CONJUGATING ENZYME ATG10"/>
    <property type="match status" value="1"/>
</dbReference>
<dbReference type="InterPro" id="IPR007135">
    <property type="entry name" value="Atg3/Atg10"/>
</dbReference>
<protein>
    <recommendedName>
        <fullName evidence="2">Ubiquitin-like-conjugating enzyme ATG10</fullName>
    </recommendedName>
    <alternativeName>
        <fullName evidence="7">Autophagy-related protein 10</fullName>
    </alternativeName>
</protein>
<evidence type="ECO:0000256" key="3">
    <source>
        <dbReference type="ARBA" id="ARBA00022679"/>
    </source>
</evidence>